<dbReference type="AlphaFoldDB" id="A0AAW3EPQ0"/>
<accession>A0AAW3EPQ0</accession>
<evidence type="ECO:0000313" key="2">
    <source>
        <dbReference type="EMBL" id="KGC09677.1"/>
    </source>
</evidence>
<name>A0AAW3EPQ0_BURGA</name>
<dbReference type="KEGG" id="bgo:BM43_3058"/>
<dbReference type="RefSeq" id="WP_036051783.1">
    <property type="nucleotide sequence ID" value="NZ_CADEVY010000006.1"/>
</dbReference>
<protein>
    <submittedName>
        <fullName evidence="2">Uncharacterized protein</fullName>
    </submittedName>
</protein>
<evidence type="ECO:0000313" key="3">
    <source>
        <dbReference type="Proteomes" id="UP000029590"/>
    </source>
</evidence>
<reference evidence="2 3" key="1">
    <citation type="submission" date="2014-04" db="EMBL/GenBank/DDBJ databases">
        <authorList>
            <person name="Bishop-Lilly K.A."/>
            <person name="Broomall S.M."/>
            <person name="Chain P.S."/>
            <person name="Chertkov O."/>
            <person name="Coyne S.R."/>
            <person name="Daligault H.E."/>
            <person name="Davenport K.W."/>
            <person name="Erkkila T."/>
            <person name="Frey K.G."/>
            <person name="Gibbons H.S."/>
            <person name="Gu W."/>
            <person name="Jaissle J."/>
            <person name="Johnson S.L."/>
            <person name="Koroleva G.I."/>
            <person name="Ladner J.T."/>
            <person name="Lo C.-C."/>
            <person name="Minogue T.D."/>
            <person name="Munk C."/>
            <person name="Palacios G.F."/>
            <person name="Redden C.L."/>
            <person name="Rosenzweig C.N."/>
            <person name="Scholz M.B."/>
            <person name="Teshima H."/>
            <person name="Xu Y."/>
        </authorList>
    </citation>
    <scope>NUCLEOTIDE SEQUENCE [LARGE SCALE GENOMIC DNA]</scope>
    <source>
        <strain evidence="3">gladioli</strain>
        <strain evidence="2">Gladioli</strain>
    </source>
</reference>
<gene>
    <name evidence="1" type="ORF">DM48_5786</name>
    <name evidence="2" type="ORF">DM48_5838</name>
</gene>
<sequence>MPITDALAEMVFPPAGDSGGAQSAASLTPTASPFKYVATSRQALHITGGVINTVSYARGSLLLALAVATGGQLIEMNTGDAVTITYATAPTLTIIPR</sequence>
<dbReference type="EMBL" id="JPGG01000018">
    <property type="protein sequence ID" value="KGC09603.1"/>
    <property type="molecule type" value="Genomic_DNA"/>
</dbReference>
<evidence type="ECO:0000313" key="1">
    <source>
        <dbReference type="EMBL" id="KGC09603.1"/>
    </source>
</evidence>
<organism evidence="2 3">
    <name type="scientific">Burkholderia gladioli</name>
    <name type="common">Pseudomonas marginata</name>
    <name type="synonym">Phytomonas marginata</name>
    <dbReference type="NCBI Taxonomy" id="28095"/>
    <lineage>
        <taxon>Bacteria</taxon>
        <taxon>Pseudomonadati</taxon>
        <taxon>Pseudomonadota</taxon>
        <taxon>Betaproteobacteria</taxon>
        <taxon>Burkholderiales</taxon>
        <taxon>Burkholderiaceae</taxon>
        <taxon>Burkholderia</taxon>
    </lineage>
</organism>
<comment type="caution">
    <text evidence="2">The sequence shown here is derived from an EMBL/GenBank/DDBJ whole genome shotgun (WGS) entry which is preliminary data.</text>
</comment>
<dbReference type="Proteomes" id="UP000029590">
    <property type="component" value="Unassembled WGS sequence"/>
</dbReference>
<dbReference type="EMBL" id="JPGG01000018">
    <property type="protein sequence ID" value="KGC09677.1"/>
    <property type="molecule type" value="Genomic_DNA"/>
</dbReference>
<proteinExistence type="predicted"/>